<dbReference type="HOGENOM" id="CLU_1890030_0_0_11"/>
<keyword evidence="2" id="KW-1185">Reference proteome</keyword>
<sequence>MPSHVTDCAAQDTTIAGVSTTQSAPSSASQTTLSLTSLPANQVQAQTIVLAAVREAGTSPRARVLTDGVDTSGLDVEALEQTLSALGYTAGLDEVVRLHSRGLGEVTAATLLVVGTGTDLELAAQADADAVALGG</sequence>
<gene>
    <name evidence="1" type="ORF">HMPREF0058_0539</name>
</gene>
<reference evidence="1 2" key="1">
    <citation type="submission" date="2009-01" db="EMBL/GenBank/DDBJ databases">
        <authorList>
            <person name="Qin X."/>
            <person name="Bachman B."/>
            <person name="Battles P."/>
            <person name="Bell A."/>
            <person name="Bess C."/>
            <person name="Bickham C."/>
            <person name="Chaboub L."/>
            <person name="Chen D."/>
            <person name="Coyle M."/>
            <person name="Deiros D.R."/>
            <person name="Dinh H."/>
            <person name="Forbes L."/>
            <person name="Fowler G."/>
            <person name="Francisco L."/>
            <person name="Fu Q."/>
            <person name="Gubbala S."/>
            <person name="Hale W."/>
            <person name="Han Y."/>
            <person name="Hemphill L."/>
            <person name="Highlander S.K."/>
            <person name="Hirani K."/>
            <person name="Hogues M."/>
            <person name="Jackson L."/>
            <person name="Jakkamsetti A."/>
            <person name="Javaid M."/>
            <person name="Jiang H."/>
            <person name="Korchina V."/>
            <person name="Kovar C."/>
            <person name="Lara F."/>
            <person name="Lee S."/>
            <person name="Mata R."/>
            <person name="Mathew T."/>
            <person name="Moen C."/>
            <person name="Morales K."/>
            <person name="Munidasa M."/>
            <person name="Nazareth L."/>
            <person name="Ngo R."/>
            <person name="Nguyen L."/>
            <person name="Okwuonu G."/>
            <person name="Ongeri F."/>
            <person name="Patil S."/>
            <person name="Petrosino J."/>
            <person name="Pham C."/>
            <person name="Pham P."/>
            <person name="Pu L.-L."/>
            <person name="Puazo M."/>
            <person name="Raj R."/>
            <person name="Reid J."/>
            <person name="Rouhana J."/>
            <person name="Saada N."/>
            <person name="Shang Y."/>
            <person name="Simmons D."/>
            <person name="Thornton R."/>
            <person name="Warren J."/>
            <person name="Weissenberger G."/>
            <person name="Zhang J."/>
            <person name="Zhang L."/>
            <person name="Zhou C."/>
            <person name="Zhu D."/>
            <person name="Muzny D."/>
            <person name="Worley K."/>
            <person name="Gibbs R."/>
        </authorList>
    </citation>
    <scope>NUCLEOTIDE SEQUENCE [LARGE SCALE GENOMIC DNA]</scope>
    <source>
        <strain evidence="1 2">DSM 15434</strain>
    </source>
</reference>
<name>C0W3U5_9ACTO</name>
<dbReference type="AlphaFoldDB" id="C0W3U5"/>
<dbReference type="EMBL" id="ACFH01000030">
    <property type="protein sequence ID" value="EEH66621.1"/>
    <property type="molecule type" value="Genomic_DNA"/>
</dbReference>
<dbReference type="Proteomes" id="UP000004778">
    <property type="component" value="Unassembled WGS sequence"/>
</dbReference>
<evidence type="ECO:0000313" key="1">
    <source>
        <dbReference type="EMBL" id="EEH66621.1"/>
    </source>
</evidence>
<proteinExistence type="predicted"/>
<organism evidence="1 2">
    <name type="scientific">Actinomyces urogenitalis DSM 15434</name>
    <dbReference type="NCBI Taxonomy" id="525246"/>
    <lineage>
        <taxon>Bacteria</taxon>
        <taxon>Bacillati</taxon>
        <taxon>Actinomycetota</taxon>
        <taxon>Actinomycetes</taxon>
        <taxon>Actinomycetales</taxon>
        <taxon>Actinomycetaceae</taxon>
        <taxon>Actinomyces</taxon>
    </lineage>
</organism>
<accession>C0W3U5</accession>
<protein>
    <submittedName>
        <fullName evidence="1">Uncharacterized protein</fullName>
    </submittedName>
</protein>
<evidence type="ECO:0000313" key="2">
    <source>
        <dbReference type="Proteomes" id="UP000004778"/>
    </source>
</evidence>
<feature type="non-terminal residue" evidence="1">
    <location>
        <position position="135"/>
    </location>
</feature>
<comment type="caution">
    <text evidence="1">The sequence shown here is derived from an EMBL/GenBank/DDBJ whole genome shotgun (WGS) entry which is preliminary data.</text>
</comment>